<dbReference type="EMBL" id="FRBD01000019">
    <property type="protein sequence ID" value="SHL01450.1"/>
    <property type="molecule type" value="Genomic_DNA"/>
</dbReference>
<accession>A0A1M6X630</accession>
<gene>
    <name evidence="1" type="ORF">SAMN05216463_11934</name>
</gene>
<evidence type="ECO:0000313" key="2">
    <source>
        <dbReference type="Proteomes" id="UP000184130"/>
    </source>
</evidence>
<organism evidence="1 2">
    <name type="scientific">Xylanibacter ruminicola</name>
    <name type="common">Prevotella ruminicola</name>
    <dbReference type="NCBI Taxonomy" id="839"/>
    <lineage>
        <taxon>Bacteria</taxon>
        <taxon>Pseudomonadati</taxon>
        <taxon>Bacteroidota</taxon>
        <taxon>Bacteroidia</taxon>
        <taxon>Bacteroidales</taxon>
        <taxon>Prevotellaceae</taxon>
        <taxon>Xylanibacter</taxon>
    </lineage>
</organism>
<proteinExistence type="predicted"/>
<sequence length="169" mass="19406">MINCYLCNGKMRWIDMKMREKVTILLIALMMGPIMSYAEENQVTSECDTTYIKLDENRVPITHVNLTYDELVEKVGELETILETDDFQLYAAGDYTYKVVGGIVTSMAIQIPDDNNDKVVYNQILNALAKSNSLKDTHNTGGNYYQYADFQIQFDDFEGYEKLTFSVLE</sequence>
<dbReference type="AlphaFoldDB" id="A0A1M6X630"/>
<protein>
    <submittedName>
        <fullName evidence="1">Uncharacterized protein</fullName>
    </submittedName>
</protein>
<name>A0A1M6X630_XYLRU</name>
<dbReference type="Proteomes" id="UP000184130">
    <property type="component" value="Unassembled WGS sequence"/>
</dbReference>
<reference evidence="1 2" key="1">
    <citation type="submission" date="2016-11" db="EMBL/GenBank/DDBJ databases">
        <authorList>
            <person name="Jaros S."/>
            <person name="Januszkiewicz K."/>
            <person name="Wedrychowicz H."/>
        </authorList>
    </citation>
    <scope>NUCLEOTIDE SEQUENCE [LARGE SCALE GENOMIC DNA]</scope>
    <source>
        <strain evidence="1 2">KHT3</strain>
    </source>
</reference>
<evidence type="ECO:0000313" key="1">
    <source>
        <dbReference type="EMBL" id="SHL01450.1"/>
    </source>
</evidence>